<keyword evidence="3" id="KW-0862">Zinc</keyword>
<feature type="compositionally biased region" description="Basic and acidic residues" evidence="5">
    <location>
        <begin position="50"/>
        <end position="60"/>
    </location>
</feature>
<protein>
    <recommendedName>
        <fullName evidence="6">MYND-type domain-containing protein</fullName>
    </recommendedName>
</protein>
<sequence length="317" mass="35244">MISADDMDSIFHSRFTYVFVPADIDSQAEVRAFSGREGDFKNCMREHFQRNALKDSDRPKLKQSIQDQIDEQMRRHKPSQGEGEGGGGEGESKITDVTDDETTAASAAAPEKDKATGSSSRGLADSEMMDRLVEATSNYQIIPLTLPMKANGYIGINAYIDDIGRIKDLPVNARASRITSEDIRGDCFISSTFDDEMDFRRESFDKRDYERMLENPPESRGRWNISNALQQLHAAAAPQPDTTQAPAEKKCHNCGKRAAGDGEVAGEGERGADRGDGGDSVNRVRLQQCARCKRVVYCSKDCQVKDWKFHKRVCKAS</sequence>
<evidence type="ECO:0000256" key="3">
    <source>
        <dbReference type="ARBA" id="ARBA00022833"/>
    </source>
</evidence>
<dbReference type="GO" id="GO:0005737">
    <property type="term" value="C:cytoplasm"/>
    <property type="evidence" value="ECO:0007669"/>
    <property type="project" value="TreeGrafter"/>
</dbReference>
<dbReference type="STRING" id="1169540.A0A0G4EF08"/>
<keyword evidence="2 4" id="KW-0863">Zinc-finger</keyword>
<accession>A0A0G4EF08</accession>
<name>A0A0G4EF08_VITBC</name>
<dbReference type="EMBL" id="CDMY01000201">
    <property type="protein sequence ID" value="CEL94000.1"/>
    <property type="molecule type" value="Genomic_DNA"/>
</dbReference>
<dbReference type="GO" id="GO:0008270">
    <property type="term" value="F:zinc ion binding"/>
    <property type="evidence" value="ECO:0007669"/>
    <property type="project" value="UniProtKB-KW"/>
</dbReference>
<dbReference type="Pfam" id="PF01753">
    <property type="entry name" value="zf-MYND"/>
    <property type="match status" value="1"/>
</dbReference>
<dbReference type="PhylomeDB" id="A0A0G4EF08"/>
<dbReference type="PANTHER" id="PTHR13244">
    <property type="entry name" value="ZINC FINGER MYND DOMAIN CONTAINING PROTEIN 10"/>
    <property type="match status" value="1"/>
</dbReference>
<feature type="compositionally biased region" description="Basic and acidic residues" evidence="5">
    <location>
        <begin position="267"/>
        <end position="277"/>
    </location>
</feature>
<evidence type="ECO:0000256" key="1">
    <source>
        <dbReference type="ARBA" id="ARBA00022723"/>
    </source>
</evidence>
<dbReference type="Gene3D" id="6.10.140.2220">
    <property type="match status" value="1"/>
</dbReference>
<dbReference type="InterPro" id="IPR002893">
    <property type="entry name" value="Znf_MYND"/>
</dbReference>
<keyword evidence="1" id="KW-0479">Metal-binding</keyword>
<feature type="region of interest" description="Disordered" evidence="5">
    <location>
        <begin position="261"/>
        <end position="280"/>
    </location>
</feature>
<organism evidence="7 8">
    <name type="scientific">Vitrella brassicaformis (strain CCMP3155)</name>
    <dbReference type="NCBI Taxonomy" id="1169540"/>
    <lineage>
        <taxon>Eukaryota</taxon>
        <taxon>Sar</taxon>
        <taxon>Alveolata</taxon>
        <taxon>Colpodellida</taxon>
        <taxon>Vitrellaceae</taxon>
        <taxon>Vitrella</taxon>
    </lineage>
</organism>
<evidence type="ECO:0000313" key="8">
    <source>
        <dbReference type="Proteomes" id="UP000041254"/>
    </source>
</evidence>
<dbReference type="InParanoid" id="A0A0G4EF08"/>
<dbReference type="VEuPathDB" id="CryptoDB:Vbra_20345"/>
<feature type="region of interest" description="Disordered" evidence="5">
    <location>
        <begin position="50"/>
        <end position="125"/>
    </location>
</feature>
<evidence type="ECO:0000313" key="7">
    <source>
        <dbReference type="EMBL" id="CEL94000.1"/>
    </source>
</evidence>
<dbReference type="PANTHER" id="PTHR13244:SF7">
    <property type="entry name" value="ZINC FINGER MYND DOMAIN-CONTAINING PROTEIN 10"/>
    <property type="match status" value="1"/>
</dbReference>
<dbReference type="OMA" id="MMLQMDS"/>
<dbReference type="Proteomes" id="UP000041254">
    <property type="component" value="Unassembled WGS sequence"/>
</dbReference>
<dbReference type="PROSITE" id="PS50865">
    <property type="entry name" value="ZF_MYND_2"/>
    <property type="match status" value="1"/>
</dbReference>
<evidence type="ECO:0000256" key="5">
    <source>
        <dbReference type="SAM" id="MobiDB-lite"/>
    </source>
</evidence>
<dbReference type="AlphaFoldDB" id="A0A0G4EF08"/>
<gene>
    <name evidence="7" type="ORF">Vbra_20345</name>
</gene>
<proteinExistence type="predicted"/>
<evidence type="ECO:0000259" key="6">
    <source>
        <dbReference type="PROSITE" id="PS50865"/>
    </source>
</evidence>
<evidence type="ECO:0000256" key="4">
    <source>
        <dbReference type="PROSITE-ProRule" id="PRU00134"/>
    </source>
</evidence>
<dbReference type="SUPFAM" id="SSF144232">
    <property type="entry name" value="HIT/MYND zinc finger-like"/>
    <property type="match status" value="1"/>
</dbReference>
<dbReference type="OrthoDB" id="341421at2759"/>
<evidence type="ECO:0000256" key="2">
    <source>
        <dbReference type="ARBA" id="ARBA00022771"/>
    </source>
</evidence>
<feature type="domain" description="MYND-type" evidence="6">
    <location>
        <begin position="251"/>
        <end position="314"/>
    </location>
</feature>
<dbReference type="InterPro" id="IPR052298">
    <property type="entry name" value="ZMYND10"/>
</dbReference>
<reference evidence="7 8" key="1">
    <citation type="submission" date="2014-11" db="EMBL/GenBank/DDBJ databases">
        <authorList>
            <person name="Zhu J."/>
            <person name="Qi W."/>
            <person name="Song R."/>
        </authorList>
    </citation>
    <scope>NUCLEOTIDE SEQUENCE [LARGE SCALE GENOMIC DNA]</scope>
</reference>
<keyword evidence="8" id="KW-1185">Reference proteome</keyword>